<sequence length="150" mass="17125">MELRERIAGERRRLRKVREALSAAVIQTSRGDEAYVPFYLAIAAYFEAAMERLHTQDVRMGDLLREKADMDNSENKQVLGELDRRLKGNQEYLKKFLAGGKALQSQGKQALGEYEAEAKAYTDYIISNMGHHDGSTELARATFSEENWSY</sequence>
<proteinExistence type="predicted"/>
<gene>
    <name evidence="1" type="ORF">METZ01_LOCUS294741</name>
</gene>
<dbReference type="AlphaFoldDB" id="A0A382M2I2"/>
<protein>
    <submittedName>
        <fullName evidence="1">Uncharacterized protein</fullName>
    </submittedName>
</protein>
<feature type="non-terminal residue" evidence="1">
    <location>
        <position position="150"/>
    </location>
</feature>
<reference evidence="1" key="1">
    <citation type="submission" date="2018-05" db="EMBL/GenBank/DDBJ databases">
        <authorList>
            <person name="Lanie J.A."/>
            <person name="Ng W.-L."/>
            <person name="Kazmierczak K.M."/>
            <person name="Andrzejewski T.M."/>
            <person name="Davidsen T.M."/>
            <person name="Wayne K.J."/>
            <person name="Tettelin H."/>
            <person name="Glass J.I."/>
            <person name="Rusch D."/>
            <person name="Podicherti R."/>
            <person name="Tsui H.-C.T."/>
            <person name="Winkler M.E."/>
        </authorList>
    </citation>
    <scope>NUCLEOTIDE SEQUENCE</scope>
</reference>
<organism evidence="1">
    <name type="scientific">marine metagenome</name>
    <dbReference type="NCBI Taxonomy" id="408172"/>
    <lineage>
        <taxon>unclassified sequences</taxon>
        <taxon>metagenomes</taxon>
        <taxon>ecological metagenomes</taxon>
    </lineage>
</organism>
<accession>A0A382M2I2</accession>
<name>A0A382M2I2_9ZZZZ</name>
<dbReference type="EMBL" id="UINC01090177">
    <property type="protein sequence ID" value="SVC41887.1"/>
    <property type="molecule type" value="Genomic_DNA"/>
</dbReference>
<evidence type="ECO:0000313" key="1">
    <source>
        <dbReference type="EMBL" id="SVC41887.1"/>
    </source>
</evidence>